<accession>A0A0L0BRK1</accession>
<evidence type="ECO:0000313" key="2">
    <source>
        <dbReference type="EMBL" id="KNC22618.1"/>
    </source>
</evidence>
<evidence type="ECO:0008006" key="4">
    <source>
        <dbReference type="Google" id="ProtNLM"/>
    </source>
</evidence>
<organism evidence="2 3">
    <name type="scientific">Lucilia cuprina</name>
    <name type="common">Green bottle fly</name>
    <name type="synonym">Australian sheep blowfly</name>
    <dbReference type="NCBI Taxonomy" id="7375"/>
    <lineage>
        <taxon>Eukaryota</taxon>
        <taxon>Metazoa</taxon>
        <taxon>Ecdysozoa</taxon>
        <taxon>Arthropoda</taxon>
        <taxon>Hexapoda</taxon>
        <taxon>Insecta</taxon>
        <taxon>Pterygota</taxon>
        <taxon>Neoptera</taxon>
        <taxon>Endopterygota</taxon>
        <taxon>Diptera</taxon>
        <taxon>Brachycera</taxon>
        <taxon>Muscomorpha</taxon>
        <taxon>Oestroidea</taxon>
        <taxon>Calliphoridae</taxon>
        <taxon>Luciliinae</taxon>
        <taxon>Lucilia</taxon>
    </lineage>
</organism>
<feature type="chain" id="PRO_5005535259" description="PHD-type domain-containing protein" evidence="1">
    <location>
        <begin position="18"/>
        <end position="280"/>
    </location>
</feature>
<keyword evidence="3" id="KW-1185">Reference proteome</keyword>
<evidence type="ECO:0000313" key="3">
    <source>
        <dbReference type="Proteomes" id="UP000037069"/>
    </source>
</evidence>
<dbReference type="EMBL" id="JRES01001474">
    <property type="protein sequence ID" value="KNC22618.1"/>
    <property type="molecule type" value="Genomic_DNA"/>
</dbReference>
<name>A0A0L0BRK1_LUCCU</name>
<gene>
    <name evidence="2" type="ORF">FF38_01631</name>
</gene>
<feature type="signal peptide" evidence="1">
    <location>
        <begin position="1"/>
        <end position="17"/>
    </location>
</feature>
<sequence length="280" mass="31312">MSAILLKLLLIIAGVEQNPGPDIWFCLICRERIKRAQDSLATATGPLASLEHVVVHSPKTPALIPPTITISQSLVQTPPPGLNIVQSASPGPNIFHNRTPGHSRSQQLRWRCSVCQDVNGRNITSVQCNGCKDWCHMRRCSGLRLHKDWSHSFLAPCCVNNPPATVAIPVTPVQNTPRRTVLTHLNLPQLQQQPPAITPSQMPSILNIPQHRHPSRRQMQFGDSQQSFKIMQLNFNETKLTMDCRLSASGDYNIIRRDRERDHGGGLAFIIKRNINYTLT</sequence>
<protein>
    <recommendedName>
        <fullName evidence="4">PHD-type domain-containing protein</fullName>
    </recommendedName>
</protein>
<keyword evidence="1" id="KW-0732">Signal</keyword>
<evidence type="ECO:0000256" key="1">
    <source>
        <dbReference type="SAM" id="SignalP"/>
    </source>
</evidence>
<dbReference type="Proteomes" id="UP000037069">
    <property type="component" value="Unassembled WGS sequence"/>
</dbReference>
<reference evidence="2 3" key="1">
    <citation type="journal article" date="2015" name="Nat. Commun.">
        <title>Lucilia cuprina genome unlocks parasitic fly biology to underpin future interventions.</title>
        <authorList>
            <person name="Anstead C.A."/>
            <person name="Korhonen P.K."/>
            <person name="Young N.D."/>
            <person name="Hall R.S."/>
            <person name="Jex A.R."/>
            <person name="Murali S.C."/>
            <person name="Hughes D.S."/>
            <person name="Lee S.F."/>
            <person name="Perry T."/>
            <person name="Stroehlein A.J."/>
            <person name="Ansell B.R."/>
            <person name="Breugelmans B."/>
            <person name="Hofmann A."/>
            <person name="Qu J."/>
            <person name="Dugan S."/>
            <person name="Lee S.L."/>
            <person name="Chao H."/>
            <person name="Dinh H."/>
            <person name="Han Y."/>
            <person name="Doddapaneni H.V."/>
            <person name="Worley K.C."/>
            <person name="Muzny D.M."/>
            <person name="Ioannidis P."/>
            <person name="Waterhouse R.M."/>
            <person name="Zdobnov E.M."/>
            <person name="James P.J."/>
            <person name="Bagnall N.H."/>
            <person name="Kotze A.C."/>
            <person name="Gibbs R.A."/>
            <person name="Richards S."/>
            <person name="Batterham P."/>
            <person name="Gasser R.B."/>
        </authorList>
    </citation>
    <scope>NUCLEOTIDE SEQUENCE [LARGE SCALE GENOMIC DNA]</scope>
    <source>
        <strain evidence="2 3">LS</strain>
        <tissue evidence="2">Full body</tissue>
    </source>
</reference>
<dbReference type="AlphaFoldDB" id="A0A0L0BRK1"/>
<proteinExistence type="predicted"/>
<comment type="caution">
    <text evidence="2">The sequence shown here is derived from an EMBL/GenBank/DDBJ whole genome shotgun (WGS) entry which is preliminary data.</text>
</comment>